<dbReference type="AlphaFoldDB" id="A0A9P3G4Y0"/>
<organism evidence="1 2">
    <name type="scientific">Phanerochaete sordida</name>
    <dbReference type="NCBI Taxonomy" id="48140"/>
    <lineage>
        <taxon>Eukaryota</taxon>
        <taxon>Fungi</taxon>
        <taxon>Dikarya</taxon>
        <taxon>Basidiomycota</taxon>
        <taxon>Agaricomycotina</taxon>
        <taxon>Agaricomycetes</taxon>
        <taxon>Polyporales</taxon>
        <taxon>Phanerochaetaceae</taxon>
        <taxon>Phanerochaete</taxon>
    </lineage>
</organism>
<comment type="caution">
    <text evidence="1">The sequence shown here is derived from an EMBL/GenBank/DDBJ whole genome shotgun (WGS) entry which is preliminary data.</text>
</comment>
<dbReference type="Proteomes" id="UP000703269">
    <property type="component" value="Unassembled WGS sequence"/>
</dbReference>
<reference evidence="1 2" key="1">
    <citation type="submission" date="2021-08" db="EMBL/GenBank/DDBJ databases">
        <title>Draft Genome Sequence of Phanerochaete sordida strain YK-624.</title>
        <authorList>
            <person name="Mori T."/>
            <person name="Dohra H."/>
            <person name="Suzuki T."/>
            <person name="Kawagishi H."/>
            <person name="Hirai H."/>
        </authorList>
    </citation>
    <scope>NUCLEOTIDE SEQUENCE [LARGE SCALE GENOMIC DNA]</scope>
    <source>
        <strain evidence="1 2">YK-624</strain>
    </source>
</reference>
<sequence>MRERLSPDFIPSQFVINDLPPELLAEVFYSYILLVVHRKPSSTSPAPYSWIVIRHVCRAWRAVALAHPKLSSHIHLLRPECVQHMLRTSGAAPLHVYEQYRSVSPSGIVTRVAMQRDVFGHLERIVSARADLRTTAVLDLGPPGQVKSSALRSLVLEIPHQDADRAELVPPLWPGFTFPRLDEFHGRAMDIYLFSPIIPTTLRVLTIDYCFPKDTLTELVAMLGTLSRLEELTASNLTYWPEQLLPEVRRLHPCGTTATLQRLTRISISGDTYEVGRNLLQRLILPTTAQVHQIYDMNMRDPPFLPPSPFLATLGGANSPAPQSLLVRTDGFETLTLHLWDTPLPLHELRARAKSPNDRSARFAFTKCSASVAFVEELLQRVPLGAVRVAHLEEGRWQLVPFPWHAVLAQFVALEELSVECEVPRQVDEAYIESGEASNLADAARMFPALESVLLCHSTRRAGAGHGSRNFVSLLRVMADRLRTRTDEFRGGLSVSVQAVAVLEDDESD</sequence>
<keyword evidence="2" id="KW-1185">Reference proteome</keyword>
<gene>
    <name evidence="1" type="ORF">PsYK624_053380</name>
</gene>
<name>A0A9P3G4Y0_9APHY</name>
<accession>A0A9P3G4Y0</accession>
<dbReference type="OrthoDB" id="2748774at2759"/>
<evidence type="ECO:0000313" key="1">
    <source>
        <dbReference type="EMBL" id="GJE89242.1"/>
    </source>
</evidence>
<proteinExistence type="predicted"/>
<evidence type="ECO:0008006" key="3">
    <source>
        <dbReference type="Google" id="ProtNLM"/>
    </source>
</evidence>
<dbReference type="EMBL" id="BPQB01000012">
    <property type="protein sequence ID" value="GJE89242.1"/>
    <property type="molecule type" value="Genomic_DNA"/>
</dbReference>
<protein>
    <recommendedName>
        <fullName evidence="3">F-box domain-containing protein</fullName>
    </recommendedName>
</protein>
<evidence type="ECO:0000313" key="2">
    <source>
        <dbReference type="Proteomes" id="UP000703269"/>
    </source>
</evidence>
<dbReference type="Gene3D" id="1.20.1280.50">
    <property type="match status" value="1"/>
</dbReference>